<feature type="transmembrane region" description="Helical" evidence="1">
    <location>
        <begin position="59"/>
        <end position="80"/>
    </location>
</feature>
<reference evidence="3" key="1">
    <citation type="journal article" date="2019" name="Int. J. Syst. Evol. Microbiol.">
        <title>The Global Catalogue of Microorganisms (GCM) 10K type strain sequencing project: providing services to taxonomists for standard genome sequencing and annotation.</title>
        <authorList>
            <consortium name="The Broad Institute Genomics Platform"/>
            <consortium name="The Broad Institute Genome Sequencing Center for Infectious Disease"/>
            <person name="Wu L."/>
            <person name="Ma J."/>
        </authorList>
    </citation>
    <scope>NUCLEOTIDE SEQUENCE [LARGE SCALE GENOMIC DNA]</scope>
    <source>
        <strain evidence="3">CGMCC 1.14993</strain>
    </source>
</reference>
<feature type="transmembrane region" description="Helical" evidence="1">
    <location>
        <begin position="12"/>
        <end position="32"/>
    </location>
</feature>
<evidence type="ECO:0000313" key="3">
    <source>
        <dbReference type="Proteomes" id="UP000626244"/>
    </source>
</evidence>
<dbReference type="Proteomes" id="UP000626244">
    <property type="component" value="Unassembled WGS sequence"/>
</dbReference>
<keyword evidence="1" id="KW-1133">Transmembrane helix</keyword>
<keyword evidence="1" id="KW-0812">Transmembrane</keyword>
<dbReference type="AlphaFoldDB" id="A0A8J3ANA3"/>
<evidence type="ECO:0000313" key="2">
    <source>
        <dbReference type="EMBL" id="GGI13922.1"/>
    </source>
</evidence>
<comment type="caution">
    <text evidence="2">The sequence shown here is derived from an EMBL/GenBank/DDBJ whole genome shotgun (WGS) entry which is preliminary data.</text>
</comment>
<dbReference type="EMBL" id="BMHB01000001">
    <property type="protein sequence ID" value="GGI13922.1"/>
    <property type="molecule type" value="Genomic_DNA"/>
</dbReference>
<proteinExistence type="predicted"/>
<organism evidence="2 3">
    <name type="scientific">Gottfriedia solisilvae</name>
    <dbReference type="NCBI Taxonomy" id="1516104"/>
    <lineage>
        <taxon>Bacteria</taxon>
        <taxon>Bacillati</taxon>
        <taxon>Bacillota</taxon>
        <taxon>Bacilli</taxon>
        <taxon>Bacillales</taxon>
        <taxon>Bacillaceae</taxon>
        <taxon>Gottfriedia</taxon>
    </lineage>
</organism>
<gene>
    <name evidence="2" type="ORF">GCM10007380_20360</name>
</gene>
<evidence type="ECO:0000256" key="1">
    <source>
        <dbReference type="SAM" id="Phobius"/>
    </source>
</evidence>
<protein>
    <submittedName>
        <fullName evidence="2">Uncharacterized protein</fullName>
    </submittedName>
</protein>
<accession>A0A8J3ANA3</accession>
<sequence>MLKSTVIQSILFSLMVHLIILFINIKLVLSLFQPKSNHDFGFHDSYFVVYHGIFENLPVVGIIIGLIITFIFIAIVYIIIKWLCNYIFRLLNRNTLR</sequence>
<keyword evidence="3" id="KW-1185">Reference proteome</keyword>
<name>A0A8J3ANA3_9BACI</name>
<keyword evidence="1" id="KW-0472">Membrane</keyword>